<evidence type="ECO:0000256" key="5">
    <source>
        <dbReference type="ARBA" id="ARBA00022692"/>
    </source>
</evidence>
<keyword evidence="3" id="KW-0813">Transport</keyword>
<dbReference type="EMBL" id="CYGX02000087">
    <property type="protein sequence ID" value="SIT47991.1"/>
    <property type="molecule type" value="Genomic_DNA"/>
</dbReference>
<evidence type="ECO:0000256" key="7">
    <source>
        <dbReference type="ARBA" id="ARBA00023065"/>
    </source>
</evidence>
<evidence type="ECO:0000256" key="4">
    <source>
        <dbReference type="ARBA" id="ARBA00022452"/>
    </source>
</evidence>
<evidence type="ECO:0000259" key="12">
    <source>
        <dbReference type="Pfam" id="PF13609"/>
    </source>
</evidence>
<evidence type="ECO:0000256" key="8">
    <source>
        <dbReference type="ARBA" id="ARBA00023114"/>
    </source>
</evidence>
<evidence type="ECO:0000313" key="13">
    <source>
        <dbReference type="EMBL" id="SIT47991.1"/>
    </source>
</evidence>
<name>A0A1N7SKP0_9BURK</name>
<reference evidence="13 14" key="1">
    <citation type="submission" date="2016-12" db="EMBL/GenBank/DDBJ databases">
        <authorList>
            <person name="Song W.-J."/>
            <person name="Kurnit D.M."/>
        </authorList>
    </citation>
    <scope>NUCLEOTIDE SEQUENCE [LARGE SCALE GENOMIC DNA]</scope>
    <source>
        <strain evidence="13 14">STM7296</strain>
    </source>
</reference>
<dbReference type="GO" id="GO:0046930">
    <property type="term" value="C:pore complex"/>
    <property type="evidence" value="ECO:0007669"/>
    <property type="project" value="UniProtKB-KW"/>
</dbReference>
<evidence type="ECO:0000256" key="1">
    <source>
        <dbReference type="ARBA" id="ARBA00004571"/>
    </source>
</evidence>
<protein>
    <submittedName>
        <fullName evidence="13">Porin Gram-negative type</fullName>
    </submittedName>
</protein>
<dbReference type="SUPFAM" id="SSF56935">
    <property type="entry name" value="Porins"/>
    <property type="match status" value="1"/>
</dbReference>
<dbReference type="GO" id="GO:0009279">
    <property type="term" value="C:cell outer membrane"/>
    <property type="evidence" value="ECO:0007669"/>
    <property type="project" value="UniProtKB-SubCell"/>
</dbReference>
<keyword evidence="14" id="KW-1185">Reference proteome</keyword>
<evidence type="ECO:0000256" key="6">
    <source>
        <dbReference type="ARBA" id="ARBA00022729"/>
    </source>
</evidence>
<evidence type="ECO:0000256" key="3">
    <source>
        <dbReference type="ARBA" id="ARBA00022448"/>
    </source>
</evidence>
<dbReference type="PRINTS" id="PR00184">
    <property type="entry name" value="NEISSPPORIN"/>
</dbReference>
<evidence type="ECO:0000256" key="10">
    <source>
        <dbReference type="ARBA" id="ARBA00023237"/>
    </source>
</evidence>
<dbReference type="InterPro" id="IPR002299">
    <property type="entry name" value="Porin_Neis"/>
</dbReference>
<dbReference type="InterPro" id="IPR050298">
    <property type="entry name" value="Gram-neg_bact_OMP"/>
</dbReference>
<organism evidence="13 14">
    <name type="scientific">Paraburkholderia ribeironis</name>
    <dbReference type="NCBI Taxonomy" id="1247936"/>
    <lineage>
        <taxon>Bacteria</taxon>
        <taxon>Pseudomonadati</taxon>
        <taxon>Pseudomonadota</taxon>
        <taxon>Betaproteobacteria</taxon>
        <taxon>Burkholderiales</taxon>
        <taxon>Burkholderiaceae</taxon>
        <taxon>Paraburkholderia</taxon>
    </lineage>
</organism>
<keyword evidence="4" id="KW-1134">Transmembrane beta strand</keyword>
<keyword evidence="9" id="KW-0472">Membrane</keyword>
<keyword evidence="10" id="KW-0998">Cell outer membrane</keyword>
<dbReference type="InterPro" id="IPR023614">
    <property type="entry name" value="Porin_dom_sf"/>
</dbReference>
<dbReference type="Pfam" id="PF13609">
    <property type="entry name" value="Porin_4"/>
    <property type="match status" value="1"/>
</dbReference>
<proteinExistence type="predicted"/>
<dbReference type="GO" id="GO:0034220">
    <property type="term" value="P:monoatomic ion transmembrane transport"/>
    <property type="evidence" value="ECO:0007669"/>
    <property type="project" value="InterPro"/>
</dbReference>
<dbReference type="InterPro" id="IPR033900">
    <property type="entry name" value="Gram_neg_porin_domain"/>
</dbReference>
<sequence length="391" mass="41009">MMHSDLIKFSIGIALLGTCSFAKAQSSVALYGVLDEGIMYQSNVAGGKRLSLDSLTGVMGSRLGVTGVEDLGRTLHAIFTLESGVNINNGLAAQGGLLFGRQAFVGLKSDNWGGLTFGRQYDMIFYFPESLTAAALVGGAPAGHPSDLDNAYNTVRVNNSVRYMSPDIRGVTFGGEYSLGGVPGNFTTTSGYSVGAGYANGPLKVGVAFEYFKNPTAAPSAGFFTAYGNGSSPLQGALNKGYASAETYQSAVVGANYTIGPVILAASFSNVQYANLGASLRDGTAVFNNYDVGGLYRFNPAWTVAASYDYLHSNGVSNAAGRKIGNQHFNQITIATDYFLSKGTDVYFGIGWQQASGISSLGTPAVANITNMNDSSSNRQILARAAIRHKF</sequence>
<accession>A0A1N7SKP0</accession>
<evidence type="ECO:0000256" key="9">
    <source>
        <dbReference type="ARBA" id="ARBA00023136"/>
    </source>
</evidence>
<keyword evidence="6 11" id="KW-0732">Signal</keyword>
<comment type="subcellular location">
    <subcellularLocation>
        <location evidence="1">Cell outer membrane</location>
        <topology evidence="1">Multi-pass membrane protein</topology>
    </subcellularLocation>
</comment>
<keyword evidence="8" id="KW-0626">Porin</keyword>
<feature type="chain" id="PRO_5013179199" evidence="11">
    <location>
        <begin position="25"/>
        <end position="391"/>
    </location>
</feature>
<dbReference type="Gene3D" id="2.40.160.10">
    <property type="entry name" value="Porin"/>
    <property type="match status" value="1"/>
</dbReference>
<dbReference type="GO" id="GO:0015288">
    <property type="term" value="F:porin activity"/>
    <property type="evidence" value="ECO:0007669"/>
    <property type="project" value="UniProtKB-KW"/>
</dbReference>
<feature type="domain" description="Porin" evidence="12">
    <location>
        <begin position="14"/>
        <end position="354"/>
    </location>
</feature>
<dbReference type="PANTHER" id="PTHR34501:SF9">
    <property type="entry name" value="MAJOR OUTER MEMBRANE PROTEIN P.IA"/>
    <property type="match status" value="1"/>
</dbReference>
<evidence type="ECO:0000256" key="2">
    <source>
        <dbReference type="ARBA" id="ARBA00011233"/>
    </source>
</evidence>
<keyword evidence="5" id="KW-0812">Transmembrane</keyword>
<feature type="signal peptide" evidence="11">
    <location>
        <begin position="1"/>
        <end position="24"/>
    </location>
</feature>
<gene>
    <name evidence="13" type="ORF">BN2475_870001</name>
</gene>
<evidence type="ECO:0000313" key="14">
    <source>
        <dbReference type="Proteomes" id="UP000187012"/>
    </source>
</evidence>
<evidence type="ECO:0000256" key="11">
    <source>
        <dbReference type="SAM" id="SignalP"/>
    </source>
</evidence>
<dbReference type="CDD" id="cd00342">
    <property type="entry name" value="gram_neg_porins"/>
    <property type="match status" value="1"/>
</dbReference>
<comment type="subunit">
    <text evidence="2">Homotrimer.</text>
</comment>
<dbReference type="PRINTS" id="PR00182">
    <property type="entry name" value="ECOLNEIPORIN"/>
</dbReference>
<keyword evidence="7" id="KW-0406">Ion transport</keyword>
<dbReference type="Proteomes" id="UP000187012">
    <property type="component" value="Unassembled WGS sequence"/>
</dbReference>
<dbReference type="STRING" id="1247936.BN2475_870001"/>
<dbReference type="InterPro" id="IPR001702">
    <property type="entry name" value="Porin_Gram-ve"/>
</dbReference>
<dbReference type="PANTHER" id="PTHR34501">
    <property type="entry name" value="PROTEIN YDDL-RELATED"/>
    <property type="match status" value="1"/>
</dbReference>
<dbReference type="AlphaFoldDB" id="A0A1N7SKP0"/>